<keyword evidence="5" id="KW-1185">Reference proteome</keyword>
<feature type="region of interest" description="Disordered" evidence="1">
    <location>
        <begin position="87"/>
        <end position="146"/>
    </location>
</feature>
<dbReference type="Pfam" id="PF04151">
    <property type="entry name" value="PPC"/>
    <property type="match status" value="1"/>
</dbReference>
<evidence type="ECO:0000313" key="5">
    <source>
        <dbReference type="Proteomes" id="UP001332243"/>
    </source>
</evidence>
<accession>A0ABU7RPZ7</accession>
<dbReference type="Proteomes" id="UP001332243">
    <property type="component" value="Unassembled WGS sequence"/>
</dbReference>
<evidence type="ECO:0000256" key="2">
    <source>
        <dbReference type="SAM" id="SignalP"/>
    </source>
</evidence>
<dbReference type="EMBL" id="JAZGQK010000006">
    <property type="protein sequence ID" value="MEE6258500.1"/>
    <property type="molecule type" value="Genomic_DNA"/>
</dbReference>
<evidence type="ECO:0000256" key="1">
    <source>
        <dbReference type="SAM" id="MobiDB-lite"/>
    </source>
</evidence>
<sequence>MRRPVAALATGILVASVLTPTNAQARPASNDAGTPDWAAAAVARAGGISTTKSSDTARRPAGPNPFLALLPDPGAADHAAWREHLQAKSEQRATRLAQQRAQQRAAQAGPLLADEDEPAGIRGGNDSPATAQPITGFGTGRKDNQRLRILGTLSPEQLEAEEIAPTPEDDGAIPLAGETGFGDTADAVTVSAQIGDGPHGSAGTGTGDFDWYELTGTAGETATFDINTPTGDLDSMLILASADGEALAFNDDSDGLDSQLRYTFTEDGTYYLMVSGFPALPADPFDSASGDGAGSEGPYTLTMDNAEQDVDFFAVRLRVGDVLGASVAGEAAQITVYDPAQREVHGSAQDLSGIYPPTSPLPGGGNAVTEHVADVAGWHYVGVSAGSGTYDITVEAYRPGLEGQRPRQTLFLDFDGQRLNTAIFGGAGVRTLSPLRAFLGRWGLTNADENALIDSIIETVRENLHHDMVASGLNPKFDLRILNSRDHADPFGEPNVSRIIVGGTIEESGIPTIGIAQYIDPGNFGTEDSALVLLDVLSDPAGEETSLNTYVTEASDRVGFIGQAVGNVTAHEAGHFLGDWHVDQFNDQPNVMDQGGNFPVMFGVGPDGVGGTADDIDVDFGEDVFNPGEGFTGIEDTLSRIALTVTR</sequence>
<name>A0ABU7RPZ7_9ACTN</name>
<evidence type="ECO:0000259" key="3">
    <source>
        <dbReference type="Pfam" id="PF04151"/>
    </source>
</evidence>
<feature type="chain" id="PRO_5046630734" evidence="2">
    <location>
        <begin position="26"/>
        <end position="647"/>
    </location>
</feature>
<dbReference type="SUPFAM" id="SSF55486">
    <property type="entry name" value="Metalloproteases ('zincins'), catalytic domain"/>
    <property type="match status" value="1"/>
</dbReference>
<comment type="caution">
    <text evidence="4">The sequence shown here is derived from an EMBL/GenBank/DDBJ whole genome shotgun (WGS) entry which is preliminary data.</text>
</comment>
<evidence type="ECO:0000313" key="4">
    <source>
        <dbReference type="EMBL" id="MEE6258500.1"/>
    </source>
</evidence>
<feature type="signal peptide" evidence="2">
    <location>
        <begin position="1"/>
        <end position="25"/>
    </location>
</feature>
<organism evidence="4 5">
    <name type="scientific">Plantactinospora sonchi</name>
    <dbReference type="NCBI Taxonomy" id="1544735"/>
    <lineage>
        <taxon>Bacteria</taxon>
        <taxon>Bacillati</taxon>
        <taxon>Actinomycetota</taxon>
        <taxon>Actinomycetes</taxon>
        <taxon>Micromonosporales</taxon>
        <taxon>Micromonosporaceae</taxon>
        <taxon>Plantactinospora</taxon>
    </lineage>
</organism>
<proteinExistence type="predicted"/>
<keyword evidence="2" id="KW-0732">Signal</keyword>
<feature type="compositionally biased region" description="Low complexity" evidence="1">
    <location>
        <begin position="94"/>
        <end position="108"/>
    </location>
</feature>
<dbReference type="RefSeq" id="WP_331213605.1">
    <property type="nucleotide sequence ID" value="NZ_JAZGQK010000006.1"/>
</dbReference>
<reference evidence="4 5" key="1">
    <citation type="submission" date="2024-01" db="EMBL/GenBank/DDBJ databases">
        <title>Genome insights into Plantactinospora sonchi sp. nov.</title>
        <authorList>
            <person name="Wang L."/>
        </authorList>
    </citation>
    <scope>NUCLEOTIDE SEQUENCE [LARGE SCALE GENOMIC DNA]</scope>
    <source>
        <strain evidence="4 5">NEAU-QY2</strain>
    </source>
</reference>
<dbReference type="Gene3D" id="2.60.120.380">
    <property type="match status" value="1"/>
</dbReference>
<feature type="domain" description="Peptidase C-terminal archaeal/bacterial" evidence="3">
    <location>
        <begin position="208"/>
        <end position="276"/>
    </location>
</feature>
<protein>
    <submittedName>
        <fullName evidence="4">PPC domain-containing protein</fullName>
    </submittedName>
</protein>
<dbReference type="InterPro" id="IPR007280">
    <property type="entry name" value="Peptidase_C_arc/bac"/>
</dbReference>
<gene>
    <name evidence="4" type="ORF">V1633_08350</name>
</gene>